<dbReference type="InterPro" id="IPR044926">
    <property type="entry name" value="RGS_subdomain_2"/>
</dbReference>
<dbReference type="AlphaFoldDB" id="A0A367J401"/>
<gene>
    <name evidence="3" type="ORF">CU098_005848</name>
</gene>
<dbReference type="SMART" id="SM00315">
    <property type="entry name" value="RGS"/>
    <property type="match status" value="1"/>
</dbReference>
<dbReference type="Gene3D" id="1.10.167.10">
    <property type="entry name" value="Regulator of G-protein Signalling 4, domain 2"/>
    <property type="match status" value="1"/>
</dbReference>
<dbReference type="InterPro" id="IPR036305">
    <property type="entry name" value="RGS_sf"/>
</dbReference>
<name>A0A367J401_RHIST</name>
<feature type="compositionally biased region" description="Low complexity" evidence="1">
    <location>
        <begin position="219"/>
        <end position="233"/>
    </location>
</feature>
<dbReference type="Pfam" id="PF00615">
    <property type="entry name" value="RGS"/>
    <property type="match status" value="1"/>
</dbReference>
<comment type="caution">
    <text evidence="3">The sequence shown here is derived from an EMBL/GenBank/DDBJ whole genome shotgun (WGS) entry which is preliminary data.</text>
</comment>
<dbReference type="Gene3D" id="1.10.10.10">
    <property type="entry name" value="Winged helix-like DNA-binding domain superfamily/Winged helix DNA-binding domain"/>
    <property type="match status" value="1"/>
</dbReference>
<dbReference type="InterPro" id="IPR036388">
    <property type="entry name" value="WH-like_DNA-bd_sf"/>
</dbReference>
<dbReference type="STRING" id="4846.A0A367J401"/>
<evidence type="ECO:0000259" key="2">
    <source>
        <dbReference type="PROSITE" id="PS50132"/>
    </source>
</evidence>
<keyword evidence="4" id="KW-1185">Reference proteome</keyword>
<dbReference type="InterPro" id="IPR016137">
    <property type="entry name" value="RGS"/>
</dbReference>
<dbReference type="SUPFAM" id="SSF48097">
    <property type="entry name" value="Regulator of G-protein signaling, RGS"/>
    <property type="match status" value="1"/>
</dbReference>
<dbReference type="PANTHER" id="PTHR10845">
    <property type="entry name" value="REGULATOR OF G PROTEIN SIGNALING"/>
    <property type="match status" value="1"/>
</dbReference>
<dbReference type="PROSITE" id="PS50132">
    <property type="entry name" value="RGS"/>
    <property type="match status" value="1"/>
</dbReference>
<dbReference type="EMBL" id="PJQM01004377">
    <property type="protein sequence ID" value="RCH84672.1"/>
    <property type="molecule type" value="Genomic_DNA"/>
</dbReference>
<organism evidence="3 4">
    <name type="scientific">Rhizopus stolonifer</name>
    <name type="common">Rhizopus nigricans</name>
    <dbReference type="NCBI Taxonomy" id="4846"/>
    <lineage>
        <taxon>Eukaryota</taxon>
        <taxon>Fungi</taxon>
        <taxon>Fungi incertae sedis</taxon>
        <taxon>Mucoromycota</taxon>
        <taxon>Mucoromycotina</taxon>
        <taxon>Mucoromycetes</taxon>
        <taxon>Mucorales</taxon>
        <taxon>Mucorineae</taxon>
        <taxon>Rhizopodaceae</taxon>
        <taxon>Rhizopus</taxon>
    </lineage>
</organism>
<evidence type="ECO:0000313" key="3">
    <source>
        <dbReference type="EMBL" id="RCH84672.1"/>
    </source>
</evidence>
<evidence type="ECO:0000313" key="4">
    <source>
        <dbReference type="Proteomes" id="UP000253551"/>
    </source>
</evidence>
<feature type="region of interest" description="Disordered" evidence="1">
    <location>
        <begin position="211"/>
        <end position="233"/>
    </location>
</feature>
<dbReference type="Pfam" id="PF25889">
    <property type="entry name" value="WHD_Fungal_DR"/>
    <property type="match status" value="1"/>
</dbReference>
<dbReference type="OrthoDB" id="196547at2759"/>
<dbReference type="InterPro" id="IPR058855">
    <property type="entry name" value="RGS1/SST2-like_Fungal-DR"/>
</dbReference>
<sequence>MNAQSQPLAYTSVMKFTIDGRPSMDDINQLFSSMIAQITPTTHRYMFRSYTDTFSSEDAIKQLGSLKFSKRDDSSSFCSFTTTTFNMERGMAKALIQQFLWTRLIESATEPQNRTYRDKGIWRVKSKGLCVLQGFCEETKMDYSIFKCYVTPSVIPMYLINVDRMKHNDRINYSRRYISYLFTIMIASLPLNGNGYEKQNEAYTLREFGTQHSPGIPRTSSIHSSDSSSTDASTKWQDRNLTITDLFPDIGILPNNLLVDTDNENGVYFQQHQSLIGNLSLSSSNKFKMRAVFSSLLCCNWLIEYCTVSSTDEAETLMSEFLKLGWVQFFDSKYSHLQTVESSKASILKLTKKGMKVVIDVSLNQHNIMNSTCSSRKSSLNSPYDTLQPETTFKSGTNKPDYFNTLSPEKGLNGMLTPPATPTFPVGEFKESNASKLKAVLKNAQLRSLFRNFLSSNFCQENLDFWIDYDNLRRRCNNLAMLPSANQRQLLEDAYALWDSYLRPGAICELNIEHILREEMAEEMSHIVTVVQNPLNNTPTVVVSTYSAYQSLSIILKWFDKMNEQTCKLMSSDSIPKFVKTPKYKNAIKHIQSSVSSE</sequence>
<dbReference type="PANTHER" id="PTHR10845:SF192">
    <property type="entry name" value="DOUBLE HIT, ISOFORM B"/>
    <property type="match status" value="1"/>
</dbReference>
<accession>A0A367J401</accession>
<feature type="domain" description="RGS" evidence="2">
    <location>
        <begin position="436"/>
        <end position="588"/>
    </location>
</feature>
<evidence type="ECO:0000256" key="1">
    <source>
        <dbReference type="SAM" id="MobiDB-lite"/>
    </source>
</evidence>
<protein>
    <recommendedName>
        <fullName evidence="2">RGS domain-containing protein</fullName>
    </recommendedName>
</protein>
<proteinExistence type="predicted"/>
<reference evidence="3 4" key="1">
    <citation type="journal article" date="2018" name="G3 (Bethesda)">
        <title>Phylogenetic and Phylogenomic Definition of Rhizopus Species.</title>
        <authorList>
            <person name="Gryganskyi A.P."/>
            <person name="Golan J."/>
            <person name="Dolatabadi S."/>
            <person name="Mondo S."/>
            <person name="Robb S."/>
            <person name="Idnurm A."/>
            <person name="Muszewska A."/>
            <person name="Steczkiewicz K."/>
            <person name="Masonjones S."/>
            <person name="Liao H.L."/>
            <person name="Gajdeczka M.T."/>
            <person name="Anike F."/>
            <person name="Vuek A."/>
            <person name="Anishchenko I.M."/>
            <person name="Voigt K."/>
            <person name="de Hoog G.S."/>
            <person name="Smith M.E."/>
            <person name="Heitman J."/>
            <person name="Vilgalys R."/>
            <person name="Stajich J.E."/>
        </authorList>
    </citation>
    <scope>NUCLEOTIDE SEQUENCE [LARGE SCALE GENOMIC DNA]</scope>
    <source>
        <strain evidence="3 4">LSU 92-RS-03</strain>
    </source>
</reference>
<dbReference type="Proteomes" id="UP000253551">
    <property type="component" value="Unassembled WGS sequence"/>
</dbReference>